<evidence type="ECO:0000256" key="10">
    <source>
        <dbReference type="SAM" id="Phobius"/>
    </source>
</evidence>
<comment type="caution">
    <text evidence="13">The sequence shown here is derived from an EMBL/GenBank/DDBJ whole genome shotgun (WGS) entry which is preliminary data.</text>
</comment>
<dbReference type="Pfam" id="PF17200">
    <property type="entry name" value="sCache_2"/>
    <property type="match status" value="1"/>
</dbReference>
<dbReference type="SMART" id="SM00283">
    <property type="entry name" value="MA"/>
    <property type="match status" value="1"/>
</dbReference>
<keyword evidence="2" id="KW-1003">Cell membrane</keyword>
<dbReference type="InterPro" id="IPR033480">
    <property type="entry name" value="sCache_2"/>
</dbReference>
<keyword evidence="9" id="KW-0175">Coiled coil</keyword>
<evidence type="ECO:0000313" key="14">
    <source>
        <dbReference type="Proteomes" id="UP000216020"/>
    </source>
</evidence>
<accession>A0A261SJQ6</accession>
<dbReference type="Pfam" id="PF00015">
    <property type="entry name" value="MCPsignal"/>
    <property type="match status" value="1"/>
</dbReference>
<dbReference type="InterPro" id="IPR003660">
    <property type="entry name" value="HAMP_dom"/>
</dbReference>
<keyword evidence="8" id="KW-0807">Transducer</keyword>
<dbReference type="EMBL" id="NEVM01000001">
    <property type="protein sequence ID" value="OZI37237.1"/>
    <property type="molecule type" value="Genomic_DNA"/>
</dbReference>
<dbReference type="FunFam" id="1.10.287.950:FF:000001">
    <property type="entry name" value="Methyl-accepting chemotaxis sensory transducer"/>
    <property type="match status" value="1"/>
</dbReference>
<dbReference type="SUPFAM" id="SSF58104">
    <property type="entry name" value="Methyl-accepting chemotaxis protein (MCP) signaling domain"/>
    <property type="match status" value="1"/>
</dbReference>
<feature type="coiled-coil region" evidence="9">
    <location>
        <begin position="470"/>
        <end position="508"/>
    </location>
</feature>
<feature type="transmembrane region" description="Helical" evidence="10">
    <location>
        <begin position="169"/>
        <end position="187"/>
    </location>
</feature>
<evidence type="ECO:0000256" key="3">
    <source>
        <dbReference type="ARBA" id="ARBA00022481"/>
    </source>
</evidence>
<comment type="subcellular location">
    <subcellularLocation>
        <location evidence="1">Cell membrane</location>
        <topology evidence="1">Multi-pass membrane protein</topology>
    </subcellularLocation>
</comment>
<dbReference type="GO" id="GO:0006935">
    <property type="term" value="P:chemotaxis"/>
    <property type="evidence" value="ECO:0007669"/>
    <property type="project" value="TreeGrafter"/>
</dbReference>
<keyword evidence="3" id="KW-0488">Methylation</keyword>
<keyword evidence="5 10" id="KW-1133">Transmembrane helix</keyword>
<keyword evidence="14" id="KW-1185">Reference proteome</keyword>
<dbReference type="Gene3D" id="1.10.287.950">
    <property type="entry name" value="Methyl-accepting chemotaxis protein"/>
    <property type="match status" value="1"/>
</dbReference>
<dbReference type="Gene3D" id="3.30.450.20">
    <property type="entry name" value="PAS domain"/>
    <property type="match status" value="1"/>
</dbReference>
<evidence type="ECO:0000256" key="5">
    <source>
        <dbReference type="ARBA" id="ARBA00022989"/>
    </source>
</evidence>
<feature type="transmembrane region" description="Helical" evidence="10">
    <location>
        <begin position="13"/>
        <end position="33"/>
    </location>
</feature>
<dbReference type="PANTHER" id="PTHR43531:SF14">
    <property type="entry name" value="METHYL-ACCEPTING CHEMOTAXIS PROTEIN I-RELATED"/>
    <property type="match status" value="1"/>
</dbReference>
<dbReference type="SMART" id="SM01049">
    <property type="entry name" value="Cache_2"/>
    <property type="match status" value="1"/>
</dbReference>
<feature type="transmembrane region" description="Helical" evidence="10">
    <location>
        <begin position="193"/>
        <end position="212"/>
    </location>
</feature>
<dbReference type="Proteomes" id="UP000216020">
    <property type="component" value="Unassembled WGS sequence"/>
</dbReference>
<dbReference type="InterPro" id="IPR051310">
    <property type="entry name" value="MCP_chemotaxis"/>
</dbReference>
<dbReference type="PANTHER" id="PTHR43531">
    <property type="entry name" value="PROTEIN ICFG"/>
    <property type="match status" value="1"/>
</dbReference>
<evidence type="ECO:0000256" key="2">
    <source>
        <dbReference type="ARBA" id="ARBA00022475"/>
    </source>
</evidence>
<dbReference type="CDD" id="cd06225">
    <property type="entry name" value="HAMP"/>
    <property type="match status" value="1"/>
</dbReference>
<dbReference type="CDD" id="cd11386">
    <property type="entry name" value="MCP_signal"/>
    <property type="match status" value="1"/>
</dbReference>
<dbReference type="RefSeq" id="WP_306430671.1">
    <property type="nucleotide sequence ID" value="NZ_NEVM01000001.1"/>
</dbReference>
<dbReference type="GO" id="GO:0007165">
    <property type="term" value="P:signal transduction"/>
    <property type="evidence" value="ECO:0007669"/>
    <property type="project" value="UniProtKB-KW"/>
</dbReference>
<evidence type="ECO:0000256" key="8">
    <source>
        <dbReference type="PROSITE-ProRule" id="PRU00284"/>
    </source>
</evidence>
<proteinExistence type="inferred from homology"/>
<organism evidence="13 14">
    <name type="scientific">Bordetella genomosp. 10</name>
    <dbReference type="NCBI Taxonomy" id="1416804"/>
    <lineage>
        <taxon>Bacteria</taxon>
        <taxon>Pseudomonadati</taxon>
        <taxon>Pseudomonadota</taxon>
        <taxon>Betaproteobacteria</taxon>
        <taxon>Burkholderiales</taxon>
        <taxon>Alcaligenaceae</taxon>
        <taxon>Bordetella</taxon>
    </lineage>
</organism>
<evidence type="ECO:0000256" key="9">
    <source>
        <dbReference type="SAM" id="Coils"/>
    </source>
</evidence>
<dbReference type="PROSITE" id="PS50885">
    <property type="entry name" value="HAMP"/>
    <property type="match status" value="1"/>
</dbReference>
<evidence type="ECO:0000256" key="6">
    <source>
        <dbReference type="ARBA" id="ARBA00023136"/>
    </source>
</evidence>
<dbReference type="GO" id="GO:0005886">
    <property type="term" value="C:plasma membrane"/>
    <property type="evidence" value="ECO:0007669"/>
    <property type="project" value="UniProtKB-SubCell"/>
</dbReference>
<keyword evidence="6 10" id="KW-0472">Membrane</keyword>
<gene>
    <name evidence="13" type="ORF">CAL29_02070</name>
</gene>
<sequence length="556" mass="58639">MNSLESLTIAKKLWLFVLSAVLGLAILTGFLVWSERGLLLHEREQGVSQAVDTAYGVLQYYEQKVRAGSLSQAEGKQQALGAIRGLRYSGDAYFFIVDTNARGIMHPISPELDGKDLSGTTDANGVRFFHDLVDQAKENGAGSVDYVWPKPGSDQPVPKISHGRLFTPWGWVIVSGVYVDTVQAIFMSRLAESVGVAAVLAILFVAVAMFIARTVTQPLNRALTVADTVAAGDLTSRIEARGDNETDRLLRSLGNMNASLVNIVSQVRNGSAMIASASQQVAAGNMDLSARTERQAAALEETAATMEQLTSSVKQNVENVQQANQLAESASSIAGEGGTLVTQVIETMGAIDESAKKIFDIIRVIDGIAFQTNILALNAAVEAARAGEAGRGFAVVASEVRNLAQRSSTAAREIKTLIEDSAGKVDTGTRLVDQAGVTMRNVVEGIQRVAAIMSEITLANRQQADGIEQVNQAIVDMDEATQQNAALVEEAAAASASLREQAEALAQTVSVFKLSIGQDAAGAPSAVLAAPVQVGVRRGGDGPGHGHYRAIAAEAV</sequence>
<evidence type="ECO:0000256" key="1">
    <source>
        <dbReference type="ARBA" id="ARBA00004651"/>
    </source>
</evidence>
<dbReference type="SMART" id="SM00304">
    <property type="entry name" value="HAMP"/>
    <property type="match status" value="1"/>
</dbReference>
<evidence type="ECO:0000259" key="11">
    <source>
        <dbReference type="PROSITE" id="PS50111"/>
    </source>
</evidence>
<evidence type="ECO:0000259" key="12">
    <source>
        <dbReference type="PROSITE" id="PS50885"/>
    </source>
</evidence>
<feature type="domain" description="HAMP" evidence="12">
    <location>
        <begin position="213"/>
        <end position="265"/>
    </location>
</feature>
<dbReference type="AlphaFoldDB" id="A0A261SJQ6"/>
<evidence type="ECO:0000256" key="4">
    <source>
        <dbReference type="ARBA" id="ARBA00022692"/>
    </source>
</evidence>
<dbReference type="Pfam" id="PF00672">
    <property type="entry name" value="HAMP"/>
    <property type="match status" value="1"/>
</dbReference>
<comment type="similarity">
    <text evidence="7">Belongs to the methyl-accepting chemotaxis (MCP) protein family.</text>
</comment>
<feature type="domain" description="Methyl-accepting transducer" evidence="11">
    <location>
        <begin position="270"/>
        <end position="499"/>
    </location>
</feature>
<dbReference type="GO" id="GO:0004888">
    <property type="term" value="F:transmembrane signaling receptor activity"/>
    <property type="evidence" value="ECO:0007669"/>
    <property type="project" value="TreeGrafter"/>
</dbReference>
<dbReference type="PROSITE" id="PS50111">
    <property type="entry name" value="CHEMOTAXIS_TRANSDUC_2"/>
    <property type="match status" value="1"/>
</dbReference>
<evidence type="ECO:0000313" key="13">
    <source>
        <dbReference type="EMBL" id="OZI37237.1"/>
    </source>
</evidence>
<reference evidence="14" key="1">
    <citation type="submission" date="2017-05" db="EMBL/GenBank/DDBJ databases">
        <title>Complete and WGS of Bordetella genogroups.</title>
        <authorList>
            <person name="Spilker T."/>
            <person name="Lipuma J."/>
        </authorList>
    </citation>
    <scope>NUCLEOTIDE SEQUENCE [LARGE SCALE GENOMIC DNA]</scope>
    <source>
        <strain evidence="14">AU16122</strain>
    </source>
</reference>
<name>A0A261SJQ6_9BORD</name>
<keyword evidence="4 10" id="KW-0812">Transmembrane</keyword>
<dbReference type="InterPro" id="IPR004089">
    <property type="entry name" value="MCPsignal_dom"/>
</dbReference>
<evidence type="ECO:0000256" key="7">
    <source>
        <dbReference type="ARBA" id="ARBA00029447"/>
    </source>
</evidence>
<protein>
    <recommendedName>
        <fullName evidence="15">Chemotaxis protein</fullName>
    </recommendedName>
</protein>
<evidence type="ECO:0008006" key="15">
    <source>
        <dbReference type="Google" id="ProtNLM"/>
    </source>
</evidence>